<evidence type="ECO:0000256" key="1">
    <source>
        <dbReference type="SAM" id="Phobius"/>
    </source>
</evidence>
<keyword evidence="1" id="KW-0812">Transmembrane</keyword>
<dbReference type="AlphaFoldDB" id="A0A1B0AVQ8"/>
<name>A0A1B0AVQ8_9MUSC</name>
<reference evidence="3" key="1">
    <citation type="submission" date="2015-01" db="EMBL/GenBank/DDBJ databases">
        <authorList>
            <person name="Aksoy S."/>
            <person name="Warren W."/>
            <person name="Wilson R.K."/>
        </authorList>
    </citation>
    <scope>NUCLEOTIDE SEQUENCE [LARGE SCALE GENOMIC DNA]</scope>
    <source>
        <strain evidence="3">IAEA</strain>
    </source>
</reference>
<reference evidence="2" key="2">
    <citation type="submission" date="2020-05" db="UniProtKB">
        <authorList>
            <consortium name="EnsemblMetazoa"/>
        </authorList>
    </citation>
    <scope>IDENTIFICATION</scope>
    <source>
        <strain evidence="2">IAEA</strain>
    </source>
</reference>
<evidence type="ECO:0000313" key="3">
    <source>
        <dbReference type="Proteomes" id="UP000092460"/>
    </source>
</evidence>
<dbReference type="EMBL" id="JXJN01004363">
    <property type="status" value="NOT_ANNOTATED_CDS"/>
    <property type="molecule type" value="Genomic_DNA"/>
</dbReference>
<feature type="transmembrane region" description="Helical" evidence="1">
    <location>
        <begin position="34"/>
        <end position="57"/>
    </location>
</feature>
<dbReference type="EnsemblMetazoa" id="GPPI010250-RA">
    <property type="protein sequence ID" value="GPPI010250-PA"/>
    <property type="gene ID" value="GPPI010250"/>
</dbReference>
<evidence type="ECO:0000313" key="2">
    <source>
        <dbReference type="EnsemblMetazoa" id="GPPI010250-PA"/>
    </source>
</evidence>
<organism evidence="2 3">
    <name type="scientific">Glossina palpalis gambiensis</name>
    <dbReference type="NCBI Taxonomy" id="67801"/>
    <lineage>
        <taxon>Eukaryota</taxon>
        <taxon>Metazoa</taxon>
        <taxon>Ecdysozoa</taxon>
        <taxon>Arthropoda</taxon>
        <taxon>Hexapoda</taxon>
        <taxon>Insecta</taxon>
        <taxon>Pterygota</taxon>
        <taxon>Neoptera</taxon>
        <taxon>Endopterygota</taxon>
        <taxon>Diptera</taxon>
        <taxon>Brachycera</taxon>
        <taxon>Muscomorpha</taxon>
        <taxon>Hippoboscoidea</taxon>
        <taxon>Glossinidae</taxon>
        <taxon>Glossina</taxon>
    </lineage>
</organism>
<dbReference type="Proteomes" id="UP000092460">
    <property type="component" value="Unassembled WGS sequence"/>
</dbReference>
<keyword evidence="3" id="KW-1185">Reference proteome</keyword>
<keyword evidence="1" id="KW-1133">Transmembrane helix</keyword>
<accession>A0A1B0AVQ8</accession>
<proteinExistence type="predicted"/>
<dbReference type="VEuPathDB" id="VectorBase:GPPI010250"/>
<protein>
    <submittedName>
        <fullName evidence="2">Uncharacterized protein</fullName>
    </submittedName>
</protein>
<sequence length="74" mass="8477">MTTASVCVTSFRLLIRQTARDFTHYKRQNAGLRIVPTMITTFSAPFIFNFLWANLLCGRCRNCRKHLPVATAID</sequence>
<keyword evidence="1" id="KW-0472">Membrane</keyword>